<evidence type="ECO:0000256" key="2">
    <source>
        <dbReference type="ARBA" id="ARBA00022559"/>
    </source>
</evidence>
<evidence type="ECO:0000256" key="7">
    <source>
        <dbReference type="ARBA" id="ARBA00025795"/>
    </source>
</evidence>
<name>A0A6A6C8B8_ZASCE</name>
<accession>A0A6A6C8B8</accession>
<dbReference type="InterPro" id="IPR036851">
    <property type="entry name" value="Chloroperoxidase-like_sf"/>
</dbReference>
<dbReference type="EMBL" id="ML993613">
    <property type="protein sequence ID" value="KAF2162498.1"/>
    <property type="molecule type" value="Genomic_DNA"/>
</dbReference>
<evidence type="ECO:0000256" key="5">
    <source>
        <dbReference type="ARBA" id="ARBA00023002"/>
    </source>
</evidence>
<dbReference type="Gene3D" id="1.10.489.10">
    <property type="entry name" value="Chloroperoxidase-like"/>
    <property type="match status" value="1"/>
</dbReference>
<proteinExistence type="inferred from homology"/>
<dbReference type="Proteomes" id="UP000799537">
    <property type="component" value="Unassembled WGS sequence"/>
</dbReference>
<dbReference type="PROSITE" id="PS51405">
    <property type="entry name" value="HEME_HALOPEROXIDASE"/>
    <property type="match status" value="1"/>
</dbReference>
<keyword evidence="2" id="KW-0575">Peroxidase</keyword>
<comment type="cofactor">
    <cofactor evidence="1">
        <name>heme b</name>
        <dbReference type="ChEBI" id="CHEBI:60344"/>
    </cofactor>
</comment>
<evidence type="ECO:0000313" key="12">
    <source>
        <dbReference type="Proteomes" id="UP000799537"/>
    </source>
</evidence>
<evidence type="ECO:0000256" key="1">
    <source>
        <dbReference type="ARBA" id="ARBA00001970"/>
    </source>
</evidence>
<dbReference type="PANTHER" id="PTHR33577">
    <property type="entry name" value="STERIGMATOCYSTIN BIOSYNTHESIS PEROXIDASE STCC-RELATED"/>
    <property type="match status" value="1"/>
</dbReference>
<evidence type="ECO:0000256" key="9">
    <source>
        <dbReference type="SAM" id="SignalP"/>
    </source>
</evidence>
<keyword evidence="5" id="KW-0560">Oxidoreductase</keyword>
<dbReference type="GO" id="GO:0004601">
    <property type="term" value="F:peroxidase activity"/>
    <property type="evidence" value="ECO:0007669"/>
    <property type="project" value="UniProtKB-KW"/>
</dbReference>
<feature type="chain" id="PRO_5025452788" description="Heme haloperoxidase family profile domain-containing protein" evidence="9">
    <location>
        <begin position="16"/>
        <end position="285"/>
    </location>
</feature>
<gene>
    <name evidence="11" type="ORF">M409DRAFT_58254</name>
</gene>
<keyword evidence="9" id="KW-0732">Signal</keyword>
<keyword evidence="3" id="KW-0349">Heme</keyword>
<keyword evidence="6" id="KW-0408">Iron</keyword>
<evidence type="ECO:0000256" key="3">
    <source>
        <dbReference type="ARBA" id="ARBA00022617"/>
    </source>
</evidence>
<keyword evidence="4" id="KW-0479">Metal-binding</keyword>
<dbReference type="AlphaFoldDB" id="A0A6A6C8B8"/>
<sequence length="285" mass="31604">MRSFAFFAGIAIAQAASAPTSSEDASAYSYWQPGGPGDFRGPCPMMNTLANHYFLPHDGKNLTREVVTKALQDALHFEPSLTEIMFEQALPANPLPNATWFDLNQLNVHAVLEHDASLSRSDAYFGNNHVFNQTVFDESKKYWIDDPITADQLTNSKVARQLQSRAGNPTYNFSSTVDNFSRGEILAPIVAFGDKVAATTNRTFTVHFFENEHLPIHLGWHRPTDPVTLEDVTKLSEILAKSQTLLTDSVSEQQGTQNTTHGETEEDTCGKKKMIRRGVGHFGIS</sequence>
<keyword evidence="12" id="KW-1185">Reference proteome</keyword>
<evidence type="ECO:0000256" key="8">
    <source>
        <dbReference type="SAM" id="MobiDB-lite"/>
    </source>
</evidence>
<feature type="domain" description="Heme haloperoxidase family profile" evidence="10">
    <location>
        <begin position="27"/>
        <end position="234"/>
    </location>
</feature>
<dbReference type="Pfam" id="PF01328">
    <property type="entry name" value="Peroxidase_2"/>
    <property type="match status" value="1"/>
</dbReference>
<comment type="similarity">
    <text evidence="7">Belongs to the chloroperoxidase family.</text>
</comment>
<dbReference type="GeneID" id="54567133"/>
<feature type="region of interest" description="Disordered" evidence="8">
    <location>
        <begin position="249"/>
        <end position="269"/>
    </location>
</feature>
<dbReference type="PANTHER" id="PTHR33577:SF7">
    <property type="entry name" value="HEME HALOPEROXIDASE FAMILY PROFILE DOMAIN-CONTAINING PROTEIN"/>
    <property type="match status" value="1"/>
</dbReference>
<evidence type="ECO:0000313" key="11">
    <source>
        <dbReference type="EMBL" id="KAF2162498.1"/>
    </source>
</evidence>
<evidence type="ECO:0000256" key="6">
    <source>
        <dbReference type="ARBA" id="ARBA00023004"/>
    </source>
</evidence>
<dbReference type="OrthoDB" id="407298at2759"/>
<organism evidence="11 12">
    <name type="scientific">Zasmidium cellare ATCC 36951</name>
    <dbReference type="NCBI Taxonomy" id="1080233"/>
    <lineage>
        <taxon>Eukaryota</taxon>
        <taxon>Fungi</taxon>
        <taxon>Dikarya</taxon>
        <taxon>Ascomycota</taxon>
        <taxon>Pezizomycotina</taxon>
        <taxon>Dothideomycetes</taxon>
        <taxon>Dothideomycetidae</taxon>
        <taxon>Mycosphaerellales</taxon>
        <taxon>Mycosphaerellaceae</taxon>
        <taxon>Zasmidium</taxon>
    </lineage>
</organism>
<feature type="compositionally biased region" description="Polar residues" evidence="8">
    <location>
        <begin position="249"/>
        <end position="261"/>
    </location>
</feature>
<protein>
    <recommendedName>
        <fullName evidence="10">Heme haloperoxidase family profile domain-containing protein</fullName>
    </recommendedName>
</protein>
<dbReference type="SUPFAM" id="SSF47571">
    <property type="entry name" value="Cloroperoxidase"/>
    <property type="match status" value="1"/>
</dbReference>
<reference evidence="11" key="1">
    <citation type="journal article" date="2020" name="Stud. Mycol.">
        <title>101 Dothideomycetes genomes: a test case for predicting lifestyles and emergence of pathogens.</title>
        <authorList>
            <person name="Haridas S."/>
            <person name="Albert R."/>
            <person name="Binder M."/>
            <person name="Bloem J."/>
            <person name="Labutti K."/>
            <person name="Salamov A."/>
            <person name="Andreopoulos B."/>
            <person name="Baker S."/>
            <person name="Barry K."/>
            <person name="Bills G."/>
            <person name="Bluhm B."/>
            <person name="Cannon C."/>
            <person name="Castanera R."/>
            <person name="Culley D."/>
            <person name="Daum C."/>
            <person name="Ezra D."/>
            <person name="Gonzalez J."/>
            <person name="Henrissat B."/>
            <person name="Kuo A."/>
            <person name="Liang C."/>
            <person name="Lipzen A."/>
            <person name="Lutzoni F."/>
            <person name="Magnuson J."/>
            <person name="Mondo S."/>
            <person name="Nolan M."/>
            <person name="Ohm R."/>
            <person name="Pangilinan J."/>
            <person name="Park H.-J."/>
            <person name="Ramirez L."/>
            <person name="Alfaro M."/>
            <person name="Sun H."/>
            <person name="Tritt A."/>
            <person name="Yoshinaga Y."/>
            <person name="Zwiers L.-H."/>
            <person name="Turgeon B."/>
            <person name="Goodwin S."/>
            <person name="Spatafora J."/>
            <person name="Crous P."/>
            <person name="Grigoriev I."/>
        </authorList>
    </citation>
    <scope>NUCLEOTIDE SEQUENCE</scope>
    <source>
        <strain evidence="11">ATCC 36951</strain>
    </source>
</reference>
<dbReference type="GO" id="GO:0046872">
    <property type="term" value="F:metal ion binding"/>
    <property type="evidence" value="ECO:0007669"/>
    <property type="project" value="UniProtKB-KW"/>
</dbReference>
<evidence type="ECO:0000256" key="4">
    <source>
        <dbReference type="ARBA" id="ARBA00022723"/>
    </source>
</evidence>
<feature type="signal peptide" evidence="9">
    <location>
        <begin position="1"/>
        <end position="15"/>
    </location>
</feature>
<dbReference type="RefSeq" id="XP_033663387.1">
    <property type="nucleotide sequence ID" value="XM_033813861.1"/>
</dbReference>
<evidence type="ECO:0000259" key="10">
    <source>
        <dbReference type="PROSITE" id="PS51405"/>
    </source>
</evidence>
<dbReference type="InterPro" id="IPR000028">
    <property type="entry name" value="Chloroperoxidase"/>
</dbReference>